<name>A0ABN8B5H1_CHISP</name>
<reference evidence="1" key="1">
    <citation type="submission" date="2021-12" db="EMBL/GenBank/DDBJ databases">
        <authorList>
            <person name="King R."/>
        </authorList>
    </citation>
    <scope>NUCLEOTIDE SEQUENCE</scope>
</reference>
<dbReference type="Proteomes" id="UP001153292">
    <property type="component" value="Chromosome 2"/>
</dbReference>
<proteinExistence type="predicted"/>
<keyword evidence="2" id="KW-1185">Reference proteome</keyword>
<dbReference type="EMBL" id="OU963895">
    <property type="protein sequence ID" value="CAH0402138.1"/>
    <property type="molecule type" value="Genomic_DNA"/>
</dbReference>
<evidence type="ECO:0000313" key="1">
    <source>
        <dbReference type="EMBL" id="CAH0402138.1"/>
    </source>
</evidence>
<sequence length="229" mass="27185">MVYKLLPDKCQETYTRLLYLIKKHFPNFNPHSFKIDYEMAMANAIQTVFQSAKITGCYFHYTNAIKKSEVVRDEVSHQKFIQLCYQLPHLPETYIPEGFMTILHQAPEGKATVNFVKYFTKQWLSSNKPTICCYKQKHKTNNIAEGWHSRINKRIKRKPGLLHFIQMLDKEAKIQNIRVFKKIHQLQSNARRRKHLLKETRIGHIEKKNVNEKVSMRKGLNMLRRLNLG</sequence>
<evidence type="ECO:0000313" key="2">
    <source>
        <dbReference type="Proteomes" id="UP001153292"/>
    </source>
</evidence>
<gene>
    <name evidence="1" type="ORF">CHILSU_LOCUS5376</name>
</gene>
<accession>A0ABN8B5H1</accession>
<organism evidence="1 2">
    <name type="scientific">Chilo suppressalis</name>
    <name type="common">Asiatic rice borer moth</name>
    <dbReference type="NCBI Taxonomy" id="168631"/>
    <lineage>
        <taxon>Eukaryota</taxon>
        <taxon>Metazoa</taxon>
        <taxon>Ecdysozoa</taxon>
        <taxon>Arthropoda</taxon>
        <taxon>Hexapoda</taxon>
        <taxon>Insecta</taxon>
        <taxon>Pterygota</taxon>
        <taxon>Neoptera</taxon>
        <taxon>Endopterygota</taxon>
        <taxon>Lepidoptera</taxon>
        <taxon>Glossata</taxon>
        <taxon>Ditrysia</taxon>
        <taxon>Pyraloidea</taxon>
        <taxon>Crambidae</taxon>
        <taxon>Crambinae</taxon>
        <taxon>Chilo</taxon>
    </lineage>
</organism>
<evidence type="ECO:0008006" key="3">
    <source>
        <dbReference type="Google" id="ProtNLM"/>
    </source>
</evidence>
<protein>
    <recommendedName>
        <fullName evidence="3">MULE transposase domain-containing protein</fullName>
    </recommendedName>
</protein>